<accession>A0ACC2AL50</accession>
<dbReference type="Proteomes" id="UP001162992">
    <property type="component" value="Chromosome 21"/>
</dbReference>
<protein>
    <submittedName>
        <fullName evidence="1">Uncharacterized protein</fullName>
    </submittedName>
</protein>
<organism evidence="1 2">
    <name type="scientific">Diphasiastrum complanatum</name>
    <name type="common">Issler's clubmoss</name>
    <name type="synonym">Lycopodium complanatum</name>
    <dbReference type="NCBI Taxonomy" id="34168"/>
    <lineage>
        <taxon>Eukaryota</taxon>
        <taxon>Viridiplantae</taxon>
        <taxon>Streptophyta</taxon>
        <taxon>Embryophyta</taxon>
        <taxon>Tracheophyta</taxon>
        <taxon>Lycopodiopsida</taxon>
        <taxon>Lycopodiales</taxon>
        <taxon>Lycopodiaceae</taxon>
        <taxon>Lycopodioideae</taxon>
        <taxon>Diphasiastrum</taxon>
    </lineage>
</organism>
<keyword evidence="2" id="KW-1185">Reference proteome</keyword>
<proteinExistence type="predicted"/>
<evidence type="ECO:0000313" key="2">
    <source>
        <dbReference type="Proteomes" id="UP001162992"/>
    </source>
</evidence>
<comment type="caution">
    <text evidence="1">The sequence shown here is derived from an EMBL/GenBank/DDBJ whole genome shotgun (WGS) entry which is preliminary data.</text>
</comment>
<evidence type="ECO:0000313" key="1">
    <source>
        <dbReference type="EMBL" id="KAJ7518181.1"/>
    </source>
</evidence>
<reference evidence="2" key="1">
    <citation type="journal article" date="2024" name="Proc. Natl. Acad. Sci. U.S.A.">
        <title>Extraordinary preservation of gene collinearity over three hundred million years revealed in homosporous lycophytes.</title>
        <authorList>
            <person name="Li C."/>
            <person name="Wickell D."/>
            <person name="Kuo L.Y."/>
            <person name="Chen X."/>
            <person name="Nie B."/>
            <person name="Liao X."/>
            <person name="Peng D."/>
            <person name="Ji J."/>
            <person name="Jenkins J."/>
            <person name="Williams M."/>
            <person name="Shu S."/>
            <person name="Plott C."/>
            <person name="Barry K."/>
            <person name="Rajasekar S."/>
            <person name="Grimwood J."/>
            <person name="Han X."/>
            <person name="Sun S."/>
            <person name="Hou Z."/>
            <person name="He W."/>
            <person name="Dai G."/>
            <person name="Sun C."/>
            <person name="Schmutz J."/>
            <person name="Leebens-Mack J.H."/>
            <person name="Li F.W."/>
            <person name="Wang L."/>
        </authorList>
    </citation>
    <scope>NUCLEOTIDE SEQUENCE [LARGE SCALE GENOMIC DNA]</scope>
    <source>
        <strain evidence="2">cv. PW_Plant_1</strain>
    </source>
</reference>
<gene>
    <name evidence="1" type="ORF">O6H91_21G058500</name>
</gene>
<dbReference type="EMBL" id="CM055112">
    <property type="protein sequence ID" value="KAJ7518181.1"/>
    <property type="molecule type" value="Genomic_DNA"/>
</dbReference>
<name>A0ACC2AL50_DIPCM</name>
<sequence>MADRIYPDSGQPRLNGASYNPKQIPPPATYTAPRRRRRNPICVCLGWIFAALITIVVILGIAALVIYLVLHPKAPKYQLLDAHVSQLDVSGNPTFSNPQMSYNIAFTLQAYNPNKKIGIYYDDIRVFLSYDSLEVGQASIAPFYQGHKNTTILETDLTRQNITLQQTTATSLQADLGRQSIPFQILVKVRARVKVGSWKSPHFKVRDTCSVTISPPSAAVAARLLSSSCKAKWKL</sequence>